<dbReference type="EMBL" id="AY714813">
    <property type="protein sequence ID" value="AAU88135.1"/>
    <property type="molecule type" value="Genomic_DNA"/>
</dbReference>
<gene>
    <name evidence="4" type="primary">US9</name>
</gene>
<keyword evidence="3" id="KW-0472">Membrane</keyword>
<protein>
    <submittedName>
        <fullName evidence="4">Tegument protein</fullName>
    </submittedName>
</protein>
<dbReference type="GO" id="GO:0075733">
    <property type="term" value="P:intracellular transport of virus"/>
    <property type="evidence" value="ECO:0007669"/>
    <property type="project" value="InterPro"/>
</dbReference>
<dbReference type="GO" id="GO:0043657">
    <property type="term" value="C:host cell"/>
    <property type="evidence" value="ECO:0007669"/>
    <property type="project" value="GOC"/>
</dbReference>
<feature type="transmembrane region" description="Helical" evidence="3">
    <location>
        <begin position="64"/>
        <end position="90"/>
    </location>
</feature>
<evidence type="ECO:0000313" key="5">
    <source>
        <dbReference type="Proteomes" id="UP000137988"/>
    </source>
</evidence>
<feature type="region of interest" description="Disordered" evidence="2">
    <location>
        <begin position="1"/>
        <end position="32"/>
    </location>
</feature>
<name>Q5Y0N3_9ALPH</name>
<proteinExistence type="inferred from homology"/>
<dbReference type="GeneID" id="3190366"/>
<evidence type="ECO:0000256" key="2">
    <source>
        <dbReference type="SAM" id="MobiDB-lite"/>
    </source>
</evidence>
<dbReference type="InterPro" id="IPR009278">
    <property type="entry name" value="Herpes_US9"/>
</dbReference>
<accession>Q5Y0N3</accession>
<evidence type="ECO:0000256" key="3">
    <source>
        <dbReference type="SAM" id="Phobius"/>
    </source>
</evidence>
<organism evidence="4 5">
    <name type="scientific">Cercopithecine alphaherpesvirus 2</name>
    <dbReference type="NCBI Taxonomy" id="10317"/>
    <lineage>
        <taxon>Viruses</taxon>
        <taxon>Duplodnaviria</taxon>
        <taxon>Heunggongvirae</taxon>
        <taxon>Peploviricota</taxon>
        <taxon>Herviviricetes</taxon>
        <taxon>Herpesvirales</taxon>
        <taxon>Orthoherpesviridae</taxon>
        <taxon>Alphaherpesvirinae</taxon>
        <taxon>Simplexvirus</taxon>
        <taxon>Simplexvirus cercopithecinealpha2</taxon>
    </lineage>
</organism>
<dbReference type="KEGG" id="vg:3190366"/>
<dbReference type="Pfam" id="PF06072">
    <property type="entry name" value="Herpes_US9"/>
    <property type="match status" value="1"/>
</dbReference>
<comment type="similarity">
    <text evidence="1">Belongs to the alphaherpesvirinae envelope protein US9 family.</text>
</comment>
<evidence type="ECO:0000256" key="1">
    <source>
        <dbReference type="ARBA" id="ARBA00005410"/>
    </source>
</evidence>
<keyword evidence="5" id="KW-1185">Reference proteome</keyword>
<keyword evidence="3" id="KW-0812">Transmembrane</keyword>
<evidence type="ECO:0000313" key="4">
    <source>
        <dbReference type="EMBL" id="AAU88135.1"/>
    </source>
</evidence>
<sequence>MEPPRPADADSLPSDAPSVVPLTPQTQSAEAYYTESDDETAADFLMRMGRQQTALRRRRRRTRAAGFVAGFVLAALISGGLGALVCWMALR</sequence>
<reference evidence="4 5" key="1">
    <citation type="journal article" date="2005" name="Virology">
        <title>Complete genome sequence of cercopithecine herpesvirus 2 (SA8) and comparison with other simplexviruses.</title>
        <authorList>
            <person name="Tyler S.D."/>
            <person name="Peters G.A."/>
            <person name="Severini A."/>
        </authorList>
    </citation>
    <scope>NUCLEOTIDE SEQUENCE [LARGE SCALE GENOMIC DNA]</scope>
</reference>
<dbReference type="Proteomes" id="UP000137988">
    <property type="component" value="Segment"/>
</dbReference>
<keyword evidence="3" id="KW-1133">Transmembrane helix</keyword>
<dbReference type="OrthoDB" id="40234at10239"/>
<dbReference type="RefSeq" id="YP_164512.1">
    <property type="nucleotide sequence ID" value="NC_006560.1"/>
</dbReference>